<dbReference type="Proteomes" id="UP000272428">
    <property type="component" value="Unassembled WGS sequence"/>
</dbReference>
<evidence type="ECO:0000313" key="1">
    <source>
        <dbReference type="EMBL" id="RKT01037.1"/>
    </source>
</evidence>
<keyword evidence="2" id="KW-1185">Reference proteome</keyword>
<proteinExistence type="predicted"/>
<reference evidence="1 2" key="1">
    <citation type="submission" date="2018-10" db="EMBL/GenBank/DDBJ databases">
        <title>Genomic Encyclopedia of Archaeal and Bacterial Type Strains, Phase II (KMG-II): from individual species to whole genera.</title>
        <authorList>
            <person name="Goeker M."/>
        </authorList>
    </citation>
    <scope>NUCLEOTIDE SEQUENCE [LARGE SCALE GENOMIC DNA]</scope>
    <source>
        <strain evidence="1 2">DSM 14219</strain>
    </source>
</reference>
<accession>A0A495SLX0</accession>
<organism evidence="1 2">
    <name type="scientific">Chryseobacterium defluvii</name>
    <dbReference type="NCBI Taxonomy" id="160396"/>
    <lineage>
        <taxon>Bacteria</taxon>
        <taxon>Pseudomonadati</taxon>
        <taxon>Bacteroidota</taxon>
        <taxon>Flavobacteriia</taxon>
        <taxon>Flavobacteriales</taxon>
        <taxon>Weeksellaceae</taxon>
        <taxon>Chryseobacterium group</taxon>
        <taxon>Chryseobacterium</taxon>
    </lineage>
</organism>
<dbReference type="AlphaFoldDB" id="A0A495SLX0"/>
<dbReference type="OrthoDB" id="1363765at2"/>
<gene>
    <name evidence="1" type="ORF">BCF58_0248</name>
</gene>
<comment type="caution">
    <text evidence="1">The sequence shown here is derived from an EMBL/GenBank/DDBJ whole genome shotgun (WGS) entry which is preliminary data.</text>
</comment>
<sequence length="144" mass="17108">MPISNNNYRTIIYKLDEVKKTFRQYKIQDDIQPTIESHFLPELLRVEKNNGYNTFSGFNNLLQLRDVSNWSLCTRQGLKPTGINHFYSTDLFIENDRLLCILYYPKEGQIIELNVFREFYPCKKSGIPERVREITQSIAHKKEI</sequence>
<name>A0A495SLX0_9FLAO</name>
<protein>
    <submittedName>
        <fullName evidence="1">Uncharacterized protein</fullName>
    </submittedName>
</protein>
<dbReference type="RefSeq" id="WP_121459985.1">
    <property type="nucleotide sequence ID" value="NZ_RBXB01000001.1"/>
</dbReference>
<dbReference type="EMBL" id="RBXB01000001">
    <property type="protein sequence ID" value="RKT01037.1"/>
    <property type="molecule type" value="Genomic_DNA"/>
</dbReference>
<evidence type="ECO:0000313" key="2">
    <source>
        <dbReference type="Proteomes" id="UP000272428"/>
    </source>
</evidence>